<evidence type="ECO:0000259" key="6">
    <source>
        <dbReference type="PROSITE" id="PS50908"/>
    </source>
</evidence>
<evidence type="ECO:0000256" key="3">
    <source>
        <dbReference type="PROSITE-ProRule" id="PRU00175"/>
    </source>
</evidence>
<dbReference type="Pfam" id="PF17123">
    <property type="entry name" value="zf-RING_11"/>
    <property type="match status" value="1"/>
</dbReference>
<evidence type="ECO:0000313" key="7">
    <source>
        <dbReference type="EMBL" id="KAF0299564.1"/>
    </source>
</evidence>
<keyword evidence="1 3" id="KW-0863">Zinc-finger</keyword>
<dbReference type="InterPro" id="IPR016135">
    <property type="entry name" value="UBQ-conjugating_enzyme/RWD"/>
</dbReference>
<dbReference type="InterPro" id="IPR001841">
    <property type="entry name" value="Znf_RING"/>
</dbReference>
<protein>
    <submittedName>
        <fullName evidence="7">E3 ubiquitin-protein ligase RNF25</fullName>
    </submittedName>
</protein>
<dbReference type="SUPFAM" id="SSF54495">
    <property type="entry name" value="UBC-like"/>
    <property type="match status" value="1"/>
</dbReference>
<dbReference type="GO" id="GO:0009893">
    <property type="term" value="P:positive regulation of metabolic process"/>
    <property type="evidence" value="ECO:0007669"/>
    <property type="project" value="UniProtKB-ARBA"/>
</dbReference>
<feature type="region of interest" description="Disordered" evidence="4">
    <location>
        <begin position="262"/>
        <end position="353"/>
    </location>
</feature>
<dbReference type="InterPro" id="IPR006575">
    <property type="entry name" value="RWD_dom"/>
</dbReference>
<dbReference type="Gene3D" id="3.30.40.10">
    <property type="entry name" value="Zinc/RING finger domain, C3HC4 (zinc finger)"/>
    <property type="match status" value="1"/>
</dbReference>
<dbReference type="SMART" id="SM00591">
    <property type="entry name" value="RWD"/>
    <property type="match status" value="1"/>
</dbReference>
<dbReference type="SMART" id="SM00184">
    <property type="entry name" value="RING"/>
    <property type="match status" value="1"/>
</dbReference>
<proteinExistence type="predicted"/>
<feature type="domain" description="RING-type" evidence="5">
    <location>
        <begin position="137"/>
        <end position="197"/>
    </location>
</feature>
<dbReference type="FunFam" id="3.30.40.10:FF:000215">
    <property type="entry name" value="E3 ubiquitin-protein ligase RNF25"/>
    <property type="match status" value="1"/>
</dbReference>
<evidence type="ECO:0000259" key="5">
    <source>
        <dbReference type="PROSITE" id="PS50089"/>
    </source>
</evidence>
<keyword evidence="8" id="KW-1185">Reference proteome</keyword>
<dbReference type="Gene3D" id="3.10.110.10">
    <property type="entry name" value="Ubiquitin Conjugating Enzyme"/>
    <property type="match status" value="1"/>
</dbReference>
<dbReference type="GO" id="GO:0051246">
    <property type="term" value="P:regulation of protein metabolic process"/>
    <property type="evidence" value="ECO:0007669"/>
    <property type="project" value="UniProtKB-ARBA"/>
</dbReference>
<dbReference type="PROSITE" id="PS50908">
    <property type="entry name" value="RWD"/>
    <property type="match status" value="1"/>
</dbReference>
<dbReference type="GO" id="GO:0008270">
    <property type="term" value="F:zinc ion binding"/>
    <property type="evidence" value="ECO:0007669"/>
    <property type="project" value="UniProtKB-KW"/>
</dbReference>
<dbReference type="InterPro" id="IPR013083">
    <property type="entry name" value="Znf_RING/FYVE/PHD"/>
</dbReference>
<keyword evidence="2" id="KW-0862">Zinc</keyword>
<evidence type="ECO:0000256" key="2">
    <source>
        <dbReference type="ARBA" id="ARBA00022833"/>
    </source>
</evidence>
<dbReference type="PANTHER" id="PTHR13198:SF4">
    <property type="entry name" value="E3 UBIQUITIN-PROTEIN LIGASE RNF25"/>
    <property type="match status" value="1"/>
</dbReference>
<dbReference type="CDD" id="cd23818">
    <property type="entry name" value="RWD_RNF25"/>
    <property type="match status" value="1"/>
</dbReference>
<dbReference type="GO" id="GO:0005634">
    <property type="term" value="C:nucleus"/>
    <property type="evidence" value="ECO:0007669"/>
    <property type="project" value="TreeGrafter"/>
</dbReference>
<dbReference type="InterPro" id="IPR039133">
    <property type="entry name" value="RNF25"/>
</dbReference>
<comment type="caution">
    <text evidence="7">The sequence shown here is derived from an EMBL/GenBank/DDBJ whole genome shotgun (WGS) entry which is preliminary data.</text>
</comment>
<dbReference type="Pfam" id="PF05773">
    <property type="entry name" value="RWD"/>
    <property type="match status" value="1"/>
</dbReference>
<feature type="compositionally biased region" description="Basic and acidic residues" evidence="4">
    <location>
        <begin position="266"/>
        <end position="277"/>
    </location>
</feature>
<reference evidence="7 8" key="1">
    <citation type="submission" date="2019-07" db="EMBL/GenBank/DDBJ databases">
        <title>Draft genome assembly of a fouling barnacle, Amphibalanus amphitrite (Darwin, 1854): The first reference genome for Thecostraca.</title>
        <authorList>
            <person name="Kim W."/>
        </authorList>
    </citation>
    <scope>NUCLEOTIDE SEQUENCE [LARGE SCALE GENOMIC DNA]</scope>
    <source>
        <strain evidence="7">SNU_AA5</strain>
        <tissue evidence="7">Soma without cirri and trophi</tissue>
    </source>
</reference>
<name>A0A6A4W753_AMPAM</name>
<sequence length="353" mass="38398">MSKQNFTIAKDIVMEHDDMLLEEVAALEATLMDDLNVVYNGERPQEVSVTLHPATAHNRDEQFVRMTLTLHLPAGYPSDSPKVVISNPRGISEQTVQRVQQQCFAKMEEYRGEPVLYQLIELARDHLTESNVPAVPCVICLYEFTAQDVFTKTACYHYFHAQCLARYVENVLDSEDDEETPPWQEKKTTDVVCPVCREPIGYDLEALRAAPPPELAALAAGFRATDELRSLQRRMAALFLQQQQRGGLIDLEQEKNKYLLVTAPETEQRPSRAERRRAAAAAAAAVNSQPGGSGEPAAPAPPAGRGGGGRGGRGGGGGGGHHRGRGGRGGRRGGQRGRGSRPGAPHSTAPTKS</sequence>
<dbReference type="GO" id="GO:0061630">
    <property type="term" value="F:ubiquitin protein ligase activity"/>
    <property type="evidence" value="ECO:0007669"/>
    <property type="project" value="InterPro"/>
</dbReference>
<dbReference type="EMBL" id="VIIS01001352">
    <property type="protein sequence ID" value="KAF0299564.1"/>
    <property type="molecule type" value="Genomic_DNA"/>
</dbReference>
<dbReference type="GO" id="GO:0033554">
    <property type="term" value="P:cellular response to stress"/>
    <property type="evidence" value="ECO:0007669"/>
    <property type="project" value="UniProtKB-ARBA"/>
</dbReference>
<dbReference type="PANTHER" id="PTHR13198">
    <property type="entry name" value="RING FINGER PROTEIN 25"/>
    <property type="match status" value="1"/>
</dbReference>
<evidence type="ECO:0000313" key="8">
    <source>
        <dbReference type="Proteomes" id="UP000440578"/>
    </source>
</evidence>
<feature type="compositionally biased region" description="Basic residues" evidence="4">
    <location>
        <begin position="320"/>
        <end position="339"/>
    </location>
</feature>
<feature type="compositionally biased region" description="Gly residues" evidence="4">
    <location>
        <begin position="304"/>
        <end position="319"/>
    </location>
</feature>
<dbReference type="PROSITE" id="PS50089">
    <property type="entry name" value="ZF_RING_2"/>
    <property type="match status" value="1"/>
</dbReference>
<accession>A0A6A4W753</accession>
<keyword evidence="1 3" id="KW-0479">Metal-binding</keyword>
<dbReference type="SUPFAM" id="SSF57850">
    <property type="entry name" value="RING/U-box"/>
    <property type="match status" value="1"/>
</dbReference>
<dbReference type="CDD" id="cd16470">
    <property type="entry name" value="RING-H2_RNF25"/>
    <property type="match status" value="1"/>
</dbReference>
<organism evidence="7 8">
    <name type="scientific">Amphibalanus amphitrite</name>
    <name type="common">Striped barnacle</name>
    <name type="synonym">Balanus amphitrite</name>
    <dbReference type="NCBI Taxonomy" id="1232801"/>
    <lineage>
        <taxon>Eukaryota</taxon>
        <taxon>Metazoa</taxon>
        <taxon>Ecdysozoa</taxon>
        <taxon>Arthropoda</taxon>
        <taxon>Crustacea</taxon>
        <taxon>Multicrustacea</taxon>
        <taxon>Cirripedia</taxon>
        <taxon>Thoracica</taxon>
        <taxon>Thoracicalcarea</taxon>
        <taxon>Balanomorpha</taxon>
        <taxon>Balanoidea</taxon>
        <taxon>Balanidae</taxon>
        <taxon>Amphibalaninae</taxon>
        <taxon>Amphibalanus</taxon>
    </lineage>
</organism>
<dbReference type="FunFam" id="3.10.110.10:FF:000050">
    <property type="entry name" value="eIF-2-alpha kinase GCN2"/>
    <property type="match status" value="1"/>
</dbReference>
<dbReference type="GO" id="GO:0016567">
    <property type="term" value="P:protein ubiquitination"/>
    <property type="evidence" value="ECO:0007669"/>
    <property type="project" value="TreeGrafter"/>
</dbReference>
<gene>
    <name evidence="7" type="primary">Rnf25_1</name>
    <name evidence="7" type="ORF">FJT64_027717</name>
</gene>
<dbReference type="AlphaFoldDB" id="A0A6A4W753"/>
<dbReference type="OrthoDB" id="432311at2759"/>
<evidence type="ECO:0000256" key="1">
    <source>
        <dbReference type="ARBA" id="ARBA00022771"/>
    </source>
</evidence>
<dbReference type="Proteomes" id="UP000440578">
    <property type="component" value="Unassembled WGS sequence"/>
</dbReference>
<dbReference type="GO" id="GO:0010468">
    <property type="term" value="P:regulation of gene expression"/>
    <property type="evidence" value="ECO:0007669"/>
    <property type="project" value="UniProtKB-ARBA"/>
</dbReference>
<evidence type="ECO:0000256" key="4">
    <source>
        <dbReference type="SAM" id="MobiDB-lite"/>
    </source>
</evidence>
<feature type="domain" description="RWD" evidence="6">
    <location>
        <begin position="22"/>
        <end position="130"/>
    </location>
</feature>